<comment type="caution">
    <text evidence="2">The sequence shown here is derived from an EMBL/GenBank/DDBJ whole genome shotgun (WGS) entry which is preliminary data.</text>
</comment>
<feature type="region of interest" description="Disordered" evidence="1">
    <location>
        <begin position="90"/>
        <end position="116"/>
    </location>
</feature>
<feature type="region of interest" description="Disordered" evidence="1">
    <location>
        <begin position="212"/>
        <end position="235"/>
    </location>
</feature>
<name>A0AAN6Q4N1_9PEZI</name>
<sequence>MPTTTATTAAVMRALQNIGHQGRKHALVRRVSQSTETRSFSFTLTVSIPVPVAFPILPVSIAIQRSSPPQPTPLTILLLPLLPLPLASTTASPSLHERRERPRPGHAPQPLTPFPPTHPLPRSAGLALAQEAAQHALEAGAKAAVRLRDDPSPWLGRKGGQIAAAALSAAVVDTFVARRHPKMRKGGMRHSFATQAAQMVFGGLVPGGNDGNAAGAGTRKKGGVGSRMGGLRGRM</sequence>
<dbReference type="AlphaFoldDB" id="A0AAN6Q4N1"/>
<feature type="compositionally biased region" description="Pro residues" evidence="1">
    <location>
        <begin position="105"/>
        <end position="116"/>
    </location>
</feature>
<evidence type="ECO:0000256" key="1">
    <source>
        <dbReference type="SAM" id="MobiDB-lite"/>
    </source>
</evidence>
<feature type="compositionally biased region" description="Gly residues" evidence="1">
    <location>
        <begin position="223"/>
        <end position="235"/>
    </location>
</feature>
<proteinExistence type="predicted"/>
<protein>
    <submittedName>
        <fullName evidence="2">Uncharacterized protein</fullName>
    </submittedName>
</protein>
<evidence type="ECO:0000313" key="3">
    <source>
        <dbReference type="Proteomes" id="UP001305647"/>
    </source>
</evidence>
<reference evidence="2" key="1">
    <citation type="journal article" date="2023" name="Mol. Phylogenet. Evol.">
        <title>Genome-scale phylogeny and comparative genomics of the fungal order Sordariales.</title>
        <authorList>
            <person name="Hensen N."/>
            <person name="Bonometti L."/>
            <person name="Westerberg I."/>
            <person name="Brannstrom I.O."/>
            <person name="Guillou S."/>
            <person name="Cros-Aarteil S."/>
            <person name="Calhoun S."/>
            <person name="Haridas S."/>
            <person name="Kuo A."/>
            <person name="Mondo S."/>
            <person name="Pangilinan J."/>
            <person name="Riley R."/>
            <person name="LaButti K."/>
            <person name="Andreopoulos B."/>
            <person name="Lipzen A."/>
            <person name="Chen C."/>
            <person name="Yan M."/>
            <person name="Daum C."/>
            <person name="Ng V."/>
            <person name="Clum A."/>
            <person name="Steindorff A."/>
            <person name="Ohm R.A."/>
            <person name="Martin F."/>
            <person name="Silar P."/>
            <person name="Natvig D.O."/>
            <person name="Lalanne C."/>
            <person name="Gautier V."/>
            <person name="Ament-Velasquez S.L."/>
            <person name="Kruys A."/>
            <person name="Hutchinson M.I."/>
            <person name="Powell A.J."/>
            <person name="Barry K."/>
            <person name="Miller A.N."/>
            <person name="Grigoriev I.V."/>
            <person name="Debuchy R."/>
            <person name="Gladieux P."/>
            <person name="Hiltunen Thoren M."/>
            <person name="Johannesson H."/>
        </authorList>
    </citation>
    <scope>NUCLEOTIDE SEQUENCE</scope>
    <source>
        <strain evidence="2">CBS 757.83</strain>
    </source>
</reference>
<reference evidence="2" key="2">
    <citation type="submission" date="2023-05" db="EMBL/GenBank/DDBJ databases">
        <authorList>
            <consortium name="Lawrence Berkeley National Laboratory"/>
            <person name="Steindorff A."/>
            <person name="Hensen N."/>
            <person name="Bonometti L."/>
            <person name="Westerberg I."/>
            <person name="Brannstrom I.O."/>
            <person name="Guillou S."/>
            <person name="Cros-Aarteil S."/>
            <person name="Calhoun S."/>
            <person name="Haridas S."/>
            <person name="Kuo A."/>
            <person name="Mondo S."/>
            <person name="Pangilinan J."/>
            <person name="Riley R."/>
            <person name="Labutti K."/>
            <person name="Andreopoulos B."/>
            <person name="Lipzen A."/>
            <person name="Chen C."/>
            <person name="Yanf M."/>
            <person name="Daum C."/>
            <person name="Ng V."/>
            <person name="Clum A."/>
            <person name="Ohm R."/>
            <person name="Martin F."/>
            <person name="Silar P."/>
            <person name="Natvig D."/>
            <person name="Lalanne C."/>
            <person name="Gautier V."/>
            <person name="Ament-Velasquez S.L."/>
            <person name="Kruys A."/>
            <person name="Hutchinson M.I."/>
            <person name="Powell A.J."/>
            <person name="Barry K."/>
            <person name="Miller A.N."/>
            <person name="Grigoriev I.V."/>
            <person name="Debuchy R."/>
            <person name="Gladieux P."/>
            <person name="Thoren M.H."/>
            <person name="Johannesson H."/>
        </authorList>
    </citation>
    <scope>NUCLEOTIDE SEQUENCE</scope>
    <source>
        <strain evidence="2">CBS 757.83</strain>
    </source>
</reference>
<keyword evidence="3" id="KW-1185">Reference proteome</keyword>
<accession>A0AAN6Q4N1</accession>
<dbReference type="Proteomes" id="UP001305647">
    <property type="component" value="Unassembled WGS sequence"/>
</dbReference>
<gene>
    <name evidence="2" type="ORF">N658DRAFT_522198</name>
</gene>
<dbReference type="EMBL" id="MU863628">
    <property type="protein sequence ID" value="KAK4103517.1"/>
    <property type="molecule type" value="Genomic_DNA"/>
</dbReference>
<organism evidence="2 3">
    <name type="scientific">Parathielavia hyrcaniae</name>
    <dbReference type="NCBI Taxonomy" id="113614"/>
    <lineage>
        <taxon>Eukaryota</taxon>
        <taxon>Fungi</taxon>
        <taxon>Dikarya</taxon>
        <taxon>Ascomycota</taxon>
        <taxon>Pezizomycotina</taxon>
        <taxon>Sordariomycetes</taxon>
        <taxon>Sordariomycetidae</taxon>
        <taxon>Sordariales</taxon>
        <taxon>Chaetomiaceae</taxon>
        <taxon>Parathielavia</taxon>
    </lineage>
</organism>
<evidence type="ECO:0000313" key="2">
    <source>
        <dbReference type="EMBL" id="KAK4103517.1"/>
    </source>
</evidence>